<keyword evidence="2" id="KW-1185">Reference proteome</keyword>
<dbReference type="Proteomes" id="UP001597349">
    <property type="component" value="Unassembled WGS sequence"/>
</dbReference>
<reference evidence="2" key="1">
    <citation type="journal article" date="2019" name="Int. J. Syst. Evol. Microbiol.">
        <title>The Global Catalogue of Microorganisms (GCM) 10K type strain sequencing project: providing services to taxonomists for standard genome sequencing and annotation.</title>
        <authorList>
            <consortium name="The Broad Institute Genomics Platform"/>
            <consortium name="The Broad Institute Genome Sequencing Center for Infectious Disease"/>
            <person name="Wu L."/>
            <person name="Ma J."/>
        </authorList>
    </citation>
    <scope>NUCLEOTIDE SEQUENCE [LARGE SCALE GENOMIC DNA]</scope>
    <source>
        <strain evidence="2">CGMCC 1.16226</strain>
    </source>
</reference>
<name>A0ABW4W7S5_9HYPH</name>
<proteinExistence type="predicted"/>
<dbReference type="EMBL" id="JBHUGY010000009">
    <property type="protein sequence ID" value="MFD2052509.1"/>
    <property type="molecule type" value="Genomic_DNA"/>
</dbReference>
<comment type="caution">
    <text evidence="1">The sequence shown here is derived from an EMBL/GenBank/DDBJ whole genome shotgun (WGS) entry which is preliminary data.</text>
</comment>
<evidence type="ECO:0000313" key="2">
    <source>
        <dbReference type="Proteomes" id="UP001597349"/>
    </source>
</evidence>
<evidence type="ECO:0000313" key="1">
    <source>
        <dbReference type="EMBL" id="MFD2052509.1"/>
    </source>
</evidence>
<dbReference type="RefSeq" id="WP_379017274.1">
    <property type="nucleotide sequence ID" value="NZ_JBHUGY010000009.1"/>
</dbReference>
<accession>A0ABW4W7S5</accession>
<gene>
    <name evidence="1" type="ORF">ACFSQT_05155</name>
</gene>
<sequence length="158" mass="17199">MLLYAQVEAHLGGCSGMGSQELPIAFGDCAPEGWQLGFIDMLLPLSHGQAQRRKDLPFDVFGEARFDDLGFKTWEPSLISVQWAPISEPVLTGKAMLLREAGPAFVSVVIRHDIANIRPRDAISMAYVVRLDDPSVDQLVVSLTRGWASLSAAAAYAK</sequence>
<organism evidence="1 2">
    <name type="scientific">Mesorhizobium calcicola</name>
    <dbReference type="NCBI Taxonomy" id="1300310"/>
    <lineage>
        <taxon>Bacteria</taxon>
        <taxon>Pseudomonadati</taxon>
        <taxon>Pseudomonadota</taxon>
        <taxon>Alphaproteobacteria</taxon>
        <taxon>Hyphomicrobiales</taxon>
        <taxon>Phyllobacteriaceae</taxon>
        <taxon>Mesorhizobium</taxon>
    </lineage>
</organism>
<protein>
    <submittedName>
        <fullName evidence="1">Uncharacterized protein</fullName>
    </submittedName>
</protein>